<protein>
    <submittedName>
        <fullName evidence="1">Uncharacterized protein</fullName>
    </submittedName>
</protein>
<reference evidence="1" key="1">
    <citation type="submission" date="2020-04" db="EMBL/GenBank/DDBJ databases">
        <authorList>
            <person name="Chiriac C."/>
            <person name="Salcher M."/>
            <person name="Ghai R."/>
            <person name="Kavagutti S V."/>
        </authorList>
    </citation>
    <scope>NUCLEOTIDE SEQUENCE</scope>
</reference>
<name>A0A6J5M908_9CAUD</name>
<evidence type="ECO:0000313" key="1">
    <source>
        <dbReference type="EMBL" id="CAB4143154.1"/>
    </source>
</evidence>
<gene>
    <name evidence="1" type="ORF">UFOVP447_86</name>
</gene>
<proteinExistence type="predicted"/>
<dbReference type="EMBL" id="LR796423">
    <property type="protein sequence ID" value="CAB4143154.1"/>
    <property type="molecule type" value="Genomic_DNA"/>
</dbReference>
<accession>A0A6J5M908</accession>
<sequence length="1097" mass="119512">MRDIESKISPLISGLFPSFYQTDGPNFIAFIKAYYEWLEQNFQLLDLESVENFNVGDTVQQQNVTGTIFSVDGNSILVLVDGLETFKCFNVCSELIPVTSSSGGNTFILRGGTTRRLGTIFLSRNLSKIRDIDKTLDLFVVRFKEKYLKNIEFDTQTNKKLLVKNSLDLYRSKGTARSIDLFFRLIYGVKSSVYYPGDDLFRLSDAEWFKPQYIEINSTSVDRAITLVGRQITGVNSGATAFVERYVKKKVNAGFVHAFYISNVRGTFEVNERLKYVQIFPDSPRIVGSFTGATVIEGSESFQVGDLVNFESVTGLGGIGRVTSTVKGSGEVSFRLGNTGWGYTTNRVGSETAFTSNTFLSDTILLLANVEAGQFLSNVSPVIRGSGYSNNDTIFVSSRYARGVAKPSTNTSGGILSVKVLDRGAGFYPSVETPVVSVVNSTGFTSAGVGATWSLDYTYPKKYFEYLETITQPLSFVTYHNDLNIDLMTPGSLIEINNVNEFGRLVDINTNSNTMIISMFNRDVINSGDVIYLEANTASKVDVITVSSSNTTGRVISVSNTGTIEIGTPRGVFAVGDVVYQKDAQGDIVASATITKTSGLTLAGGFISVSNISGVFRPEASILIAGKGTTTNSEFRTITFNAAVVSSSNTFVDTFGPFVYSANNGVKAFVASKSSGSNAQYRIASLIDTQDVKLNTDRLSNTVLLNTRLNAVQFGLPYRPTANISSVIYGALAFEGMTVGAIRTLGDLNPGSGYNRDPVASPFQPFITGYQARDYIFTISNNQSSFAVGEYITQVNPKSFVKVSVSNTEPYRYGEKVFAANTTTNFIANGVVFYVDNIAKYIDLELTEGTFPTTNNFTLKSFITTANSFITNAVPFTGSTTARGQVKDNIGDKLYVKRIQLDNIFQPNKIIRGNLSGTTANVVSIVIDPNSDPAGLNASVNGRASTANGVVSQVQIIDSGYGFSNDDEIVFRTTTDEREGLVSNIKGGVGTGTGFYRTAEGFLSDVSKVHDGDYYQEYSYDILSRIPIEKYATMFKKVMHTAGTRFFGSVLIDSLANTIVSVANSAIEITDDSPYTIQDRESIDVQDRGELFIEIRE</sequence>
<organism evidence="1">
    <name type="scientific">uncultured Caudovirales phage</name>
    <dbReference type="NCBI Taxonomy" id="2100421"/>
    <lineage>
        <taxon>Viruses</taxon>
        <taxon>Duplodnaviria</taxon>
        <taxon>Heunggongvirae</taxon>
        <taxon>Uroviricota</taxon>
        <taxon>Caudoviricetes</taxon>
        <taxon>Peduoviridae</taxon>
        <taxon>Maltschvirus</taxon>
        <taxon>Maltschvirus maltsch</taxon>
    </lineage>
</organism>